<evidence type="ECO:0000256" key="2">
    <source>
        <dbReference type="ARBA" id="ARBA00022643"/>
    </source>
</evidence>
<dbReference type="InterPro" id="IPR000415">
    <property type="entry name" value="Nitroreductase-like"/>
</dbReference>
<dbReference type="Pfam" id="PF00881">
    <property type="entry name" value="Nitroreductase"/>
    <property type="match status" value="1"/>
</dbReference>
<evidence type="ECO:0000313" key="6">
    <source>
        <dbReference type="Proteomes" id="UP001143307"/>
    </source>
</evidence>
<dbReference type="Gene3D" id="3.40.109.10">
    <property type="entry name" value="NADH Oxidase"/>
    <property type="match status" value="1"/>
</dbReference>
<keyword evidence="2" id="KW-0288">FMN</keyword>
<dbReference type="Proteomes" id="UP001143307">
    <property type="component" value="Unassembled WGS sequence"/>
</dbReference>
<keyword evidence="6" id="KW-1185">Reference proteome</keyword>
<dbReference type="PANTHER" id="PTHR23026">
    <property type="entry name" value="NADPH NITROREDUCTASE"/>
    <property type="match status" value="1"/>
</dbReference>
<dbReference type="SUPFAM" id="SSF55469">
    <property type="entry name" value="FMN-dependent nitroreductase-like"/>
    <property type="match status" value="1"/>
</dbReference>
<comment type="caution">
    <text evidence="5">The sequence shown here is derived from an EMBL/GenBank/DDBJ whole genome shotgun (WGS) entry which is preliminary data.</text>
</comment>
<dbReference type="EMBL" id="SHNP01000002">
    <property type="protein sequence ID" value="MCX2973048.1"/>
    <property type="molecule type" value="Genomic_DNA"/>
</dbReference>
<keyword evidence="1" id="KW-0285">Flavoprotein</keyword>
<accession>A0ABT3SST2</accession>
<gene>
    <name evidence="5" type="ORF">EYC87_05540</name>
</gene>
<organism evidence="5 6">
    <name type="scientific">Candidatus Seongchinamella marina</name>
    <dbReference type="NCBI Taxonomy" id="2518990"/>
    <lineage>
        <taxon>Bacteria</taxon>
        <taxon>Pseudomonadati</taxon>
        <taxon>Pseudomonadota</taxon>
        <taxon>Gammaproteobacteria</taxon>
        <taxon>Cellvibrionales</taxon>
        <taxon>Halieaceae</taxon>
        <taxon>Seongchinamella</taxon>
    </lineage>
</organism>
<evidence type="ECO:0000259" key="4">
    <source>
        <dbReference type="Pfam" id="PF00881"/>
    </source>
</evidence>
<keyword evidence="3" id="KW-0560">Oxidoreductase</keyword>
<dbReference type="PANTHER" id="PTHR23026:SF90">
    <property type="entry name" value="IODOTYROSINE DEIODINASE 1"/>
    <property type="match status" value="1"/>
</dbReference>
<dbReference type="CDD" id="cd02144">
    <property type="entry name" value="iodotyrosine_dehalogenase"/>
    <property type="match status" value="1"/>
</dbReference>
<evidence type="ECO:0000256" key="3">
    <source>
        <dbReference type="ARBA" id="ARBA00023002"/>
    </source>
</evidence>
<feature type="domain" description="Nitroreductase" evidence="4">
    <location>
        <begin position="31"/>
        <end position="200"/>
    </location>
</feature>
<dbReference type="InterPro" id="IPR050627">
    <property type="entry name" value="Nitroreductase/BluB"/>
</dbReference>
<dbReference type="InterPro" id="IPR029479">
    <property type="entry name" value="Nitroreductase"/>
</dbReference>
<proteinExistence type="predicted"/>
<evidence type="ECO:0000256" key="1">
    <source>
        <dbReference type="ARBA" id="ARBA00022630"/>
    </source>
</evidence>
<protein>
    <submittedName>
        <fullName evidence="5">Nitroreductase family protein</fullName>
    </submittedName>
</protein>
<reference evidence="5" key="1">
    <citation type="submission" date="2019-02" db="EMBL/GenBank/DDBJ databases">
        <authorList>
            <person name="Li S.-H."/>
        </authorList>
    </citation>
    <scope>NUCLEOTIDE SEQUENCE</scope>
    <source>
        <strain evidence="5">IMCC8485</strain>
    </source>
</reference>
<dbReference type="RefSeq" id="WP_279252006.1">
    <property type="nucleotide sequence ID" value="NZ_SHNP01000002.1"/>
</dbReference>
<name>A0ABT3SST2_9GAMM</name>
<evidence type="ECO:0000313" key="5">
    <source>
        <dbReference type="EMBL" id="MCX2973048.1"/>
    </source>
</evidence>
<sequence length="225" mass="25312">MQDYEAIPLPDREKYPVEEMLQRADDYYQFIKRRHSVRHFSTEAVPRQVIESCIMAAGTAPSGANHQPWHFVCVGDAELKRKIRIAAEHEEEEFYGGRAGESWLEDLDKLGTDANKPFLETAPWLIAIFLQRSGTDGLGKKQKNYYMSESVGIATGFLLNALHNAGLATLTHTPNPMKFLNEILERPNTERPYILLVVGHAAEEATVPAKAMNKKPLAEISSFVD</sequence>